<keyword evidence="4 8" id="KW-0812">Transmembrane</keyword>
<keyword evidence="7 8" id="KW-0472">Membrane</keyword>
<evidence type="ECO:0000256" key="4">
    <source>
        <dbReference type="ARBA" id="ARBA00022692"/>
    </source>
</evidence>
<evidence type="ECO:0000313" key="10">
    <source>
        <dbReference type="Proteomes" id="UP000438699"/>
    </source>
</evidence>
<dbReference type="GO" id="GO:0030001">
    <property type="term" value="P:metal ion transport"/>
    <property type="evidence" value="ECO:0007669"/>
    <property type="project" value="UniProtKB-ARBA"/>
</dbReference>
<organism evidence="9 10">
    <name type="scientific">Pseudodesulfovibrio senegalensis</name>
    <dbReference type="NCBI Taxonomy" id="1721087"/>
    <lineage>
        <taxon>Bacteria</taxon>
        <taxon>Pseudomonadati</taxon>
        <taxon>Thermodesulfobacteriota</taxon>
        <taxon>Desulfovibrionia</taxon>
        <taxon>Desulfovibrionales</taxon>
        <taxon>Desulfovibrionaceae</taxon>
    </lineage>
</organism>
<proteinExistence type="predicted"/>
<keyword evidence="6" id="KW-0406">Ion transport</keyword>
<evidence type="ECO:0000256" key="7">
    <source>
        <dbReference type="ARBA" id="ARBA00023136"/>
    </source>
</evidence>
<evidence type="ECO:0000256" key="8">
    <source>
        <dbReference type="SAM" id="Phobius"/>
    </source>
</evidence>
<evidence type="ECO:0000313" key="9">
    <source>
        <dbReference type="EMBL" id="KAB1443503.1"/>
    </source>
</evidence>
<feature type="transmembrane region" description="Helical" evidence="8">
    <location>
        <begin position="182"/>
        <end position="201"/>
    </location>
</feature>
<comment type="subcellular location">
    <subcellularLocation>
        <location evidence="1">Cell membrane</location>
        <topology evidence="1">Multi-pass membrane protein</topology>
    </subcellularLocation>
</comment>
<accession>A0A6N6N6I0</accession>
<dbReference type="GO" id="GO:0005886">
    <property type="term" value="C:plasma membrane"/>
    <property type="evidence" value="ECO:0007669"/>
    <property type="project" value="UniProtKB-SubCell"/>
</dbReference>
<dbReference type="Pfam" id="PF02386">
    <property type="entry name" value="TrkH"/>
    <property type="match status" value="1"/>
</dbReference>
<keyword evidence="10" id="KW-1185">Reference proteome</keyword>
<comment type="caution">
    <text evidence="9">The sequence shown here is derived from an EMBL/GenBank/DDBJ whole genome shotgun (WGS) entry which is preliminary data.</text>
</comment>
<feature type="transmembrane region" description="Helical" evidence="8">
    <location>
        <begin position="232"/>
        <end position="251"/>
    </location>
</feature>
<keyword evidence="5 8" id="KW-1133">Transmembrane helix</keyword>
<feature type="transmembrane region" description="Helical" evidence="8">
    <location>
        <begin position="39"/>
        <end position="59"/>
    </location>
</feature>
<feature type="transmembrane region" description="Helical" evidence="8">
    <location>
        <begin position="351"/>
        <end position="371"/>
    </location>
</feature>
<evidence type="ECO:0000256" key="2">
    <source>
        <dbReference type="ARBA" id="ARBA00022448"/>
    </source>
</evidence>
<dbReference type="RefSeq" id="WP_151149875.1">
    <property type="nucleotide sequence ID" value="NZ_WAIE01000001.1"/>
</dbReference>
<dbReference type="EMBL" id="WAIE01000001">
    <property type="protein sequence ID" value="KAB1443503.1"/>
    <property type="molecule type" value="Genomic_DNA"/>
</dbReference>
<dbReference type="AlphaFoldDB" id="A0A6N6N6I0"/>
<feature type="transmembrane region" description="Helical" evidence="8">
    <location>
        <begin position="122"/>
        <end position="144"/>
    </location>
</feature>
<keyword evidence="3" id="KW-1003">Cell membrane</keyword>
<sequence length="455" mass="49366">MRSKLLTPFWLPVWFFAAAIVLGAVLLRLDWCDGTQSLSFIDALFTSTSAICVTGLVVVDTGSYFTRAGQGVILLLIQLGGLGIMTYTSLMLYLLGRRVSLGDRMAVGLSLLHDPRFSLRGFLFRVLLMTMLIEGVGAIALWFLDPVGFSFFSAIFHSISAFCNAGFSLFPNSLVRWQGDWAVNAVFMILITAGGLGFYVLNECSGIVGRRIKTLTHSAPSKPHRMSWHTRVVLNTSLFLVVAGALAIFGAELAGGESFGDWDDELLMALFQSVSCRTAGFNTVEIAHMTNVSLVFMLFLMFVGGSPGSCAGGIKTTTIRALWAFIVAQFRGSEQTRIGRFSLSSQSMNKAFTLVVFAGFIVAGTTIVLNISEGGDIPHIQARGHFLETLFEVFSAYGTVGLSTGLTGSLTSVGKVVVIMLMFVGRLGPMWLLSALQSWQAEERYRVAEQDLPLG</sequence>
<name>A0A6N6N6I0_9BACT</name>
<dbReference type="Proteomes" id="UP000438699">
    <property type="component" value="Unassembled WGS sequence"/>
</dbReference>
<dbReference type="PANTHER" id="PTHR32024:SF1">
    <property type="entry name" value="KTR SYSTEM POTASSIUM UPTAKE PROTEIN B"/>
    <property type="match status" value="1"/>
</dbReference>
<evidence type="ECO:0000256" key="6">
    <source>
        <dbReference type="ARBA" id="ARBA00023065"/>
    </source>
</evidence>
<gene>
    <name evidence="9" type="ORF">F8A88_04450</name>
</gene>
<feature type="transmembrane region" description="Helical" evidence="8">
    <location>
        <begin position="71"/>
        <end position="95"/>
    </location>
</feature>
<dbReference type="GO" id="GO:0008324">
    <property type="term" value="F:monoatomic cation transmembrane transporter activity"/>
    <property type="evidence" value="ECO:0007669"/>
    <property type="project" value="InterPro"/>
</dbReference>
<protein>
    <submittedName>
        <fullName evidence="9">Potassium transporter TrkH</fullName>
    </submittedName>
</protein>
<reference evidence="9 10" key="1">
    <citation type="journal article" date="2017" name="Int. J. Syst. Evol. Microbiol.">
        <title>Desulfovibrio senegalensis sp. nov., a mesophilic sulfate reducer isolated from marine sediment.</title>
        <authorList>
            <person name="Thioye A."/>
            <person name="Gam Z.B.A."/>
            <person name="Mbengue M."/>
            <person name="Cayol J.L."/>
            <person name="Joseph-Bartoli M."/>
            <person name="Toure-Kane C."/>
            <person name="Labat M."/>
        </authorList>
    </citation>
    <scope>NUCLEOTIDE SEQUENCE [LARGE SCALE GENOMIC DNA]</scope>
    <source>
        <strain evidence="9 10">DSM 101509</strain>
    </source>
</reference>
<dbReference type="OrthoDB" id="9810952at2"/>
<evidence type="ECO:0000256" key="5">
    <source>
        <dbReference type="ARBA" id="ARBA00022989"/>
    </source>
</evidence>
<evidence type="ECO:0000256" key="1">
    <source>
        <dbReference type="ARBA" id="ARBA00004651"/>
    </source>
</evidence>
<evidence type="ECO:0000256" key="3">
    <source>
        <dbReference type="ARBA" id="ARBA00022475"/>
    </source>
</evidence>
<keyword evidence="2" id="KW-0813">Transport</keyword>
<feature type="transmembrane region" description="Helical" evidence="8">
    <location>
        <begin position="151"/>
        <end position="170"/>
    </location>
</feature>
<dbReference type="PANTHER" id="PTHR32024">
    <property type="entry name" value="TRK SYSTEM POTASSIUM UPTAKE PROTEIN TRKG-RELATED"/>
    <property type="match status" value="1"/>
</dbReference>
<dbReference type="InterPro" id="IPR003445">
    <property type="entry name" value="Cat_transpt"/>
</dbReference>
<feature type="transmembrane region" description="Helical" evidence="8">
    <location>
        <begin position="294"/>
        <end position="314"/>
    </location>
</feature>